<comment type="caution">
    <text evidence="4">The sequence shown here is derived from an EMBL/GenBank/DDBJ whole genome shotgun (WGS) entry which is preliminary data.</text>
</comment>
<dbReference type="InterPro" id="IPR044151">
    <property type="entry name" value="ALDH_KGSADH"/>
</dbReference>
<proteinExistence type="predicted"/>
<evidence type="ECO:0000259" key="3">
    <source>
        <dbReference type="Pfam" id="PF00171"/>
    </source>
</evidence>
<dbReference type="EMBL" id="BAAABM010000066">
    <property type="protein sequence ID" value="GAA0365446.1"/>
    <property type="molecule type" value="Genomic_DNA"/>
</dbReference>
<accession>A0ABN0XJH2</accession>
<dbReference type="InterPro" id="IPR016161">
    <property type="entry name" value="Ald_DH/histidinol_DH"/>
</dbReference>
<evidence type="ECO:0000313" key="5">
    <source>
        <dbReference type="Proteomes" id="UP001501822"/>
    </source>
</evidence>
<dbReference type="RefSeq" id="WP_252811475.1">
    <property type="nucleotide sequence ID" value="NZ_BAAABM010000066.1"/>
</dbReference>
<dbReference type="Gene3D" id="3.40.605.10">
    <property type="entry name" value="Aldehyde Dehydrogenase, Chain A, domain 1"/>
    <property type="match status" value="1"/>
</dbReference>
<dbReference type="InterPro" id="IPR016163">
    <property type="entry name" value="Ald_DH_C"/>
</dbReference>
<dbReference type="InterPro" id="IPR015590">
    <property type="entry name" value="Aldehyde_DH_dom"/>
</dbReference>
<dbReference type="PANTHER" id="PTHR43353">
    <property type="entry name" value="SUCCINATE-SEMIALDEHYDE DEHYDROGENASE, MITOCHONDRIAL"/>
    <property type="match status" value="1"/>
</dbReference>
<gene>
    <name evidence="4" type="ORF">GCM10010151_64230</name>
</gene>
<reference evidence="4 5" key="1">
    <citation type="journal article" date="2019" name="Int. J. Syst. Evol. Microbiol.">
        <title>The Global Catalogue of Microorganisms (GCM) 10K type strain sequencing project: providing services to taxonomists for standard genome sequencing and annotation.</title>
        <authorList>
            <consortium name="The Broad Institute Genomics Platform"/>
            <consortium name="The Broad Institute Genome Sequencing Center for Infectious Disease"/>
            <person name="Wu L."/>
            <person name="Ma J."/>
        </authorList>
    </citation>
    <scope>NUCLEOTIDE SEQUENCE [LARGE SCALE GENOMIC DNA]</scope>
    <source>
        <strain evidence="4 5">JCM 3146</strain>
    </source>
</reference>
<sequence length="465" mass="47690">MTLLYGVDPRTGDRLEPGVPETSPETVAELGAAAAKAARPLADLPLAGRAALLEAVADALEAAAGELVPLADGETALGTTRLSGEVERTTGQLRLLAAEARGEGFQLDTAEPGFVRGLLPIGPVAVYAASNFPFAFSVAGGDTASAWAAGCPVIVKAHPGHPRTSARTAEIITEALAKAGAPEGMFALVHGFEAGMALINDPNIKAAGFTGSVRGGRALFDAAASRPEPIPFYGELGSVNPVFVTRAAVAARGEEIARGYVGSFTLGSGQFCTKPGLLFLPAGHGLEPVLAEAVAAVAAPALLTPQITEGFRTGVERIAGEARTVAESDGARLFTVTAGEFAARPELTEECFGPTSIIIEYSSEEDLRAAASAVPGSLTATVHAEPSDADLARGLVAELARHAGRIVYNGWPTGVAVNHAMHHGGPWPATTSPLHTSVGTAAIRRFQVPVCFQGLPEELLPPTVR</sequence>
<keyword evidence="1" id="KW-0560">Oxidoreductase</keyword>
<feature type="domain" description="Aldehyde dehydrogenase" evidence="3">
    <location>
        <begin position="18"/>
        <end position="425"/>
    </location>
</feature>
<dbReference type="Pfam" id="PF00171">
    <property type="entry name" value="Aldedh"/>
    <property type="match status" value="1"/>
</dbReference>
<dbReference type="Gene3D" id="3.40.309.10">
    <property type="entry name" value="Aldehyde Dehydrogenase, Chain A, domain 2"/>
    <property type="match status" value="1"/>
</dbReference>
<keyword evidence="5" id="KW-1185">Reference proteome</keyword>
<dbReference type="PANTHER" id="PTHR43353:SF3">
    <property type="entry name" value="ALDEHYDE DEHYDROGENASE-RELATED"/>
    <property type="match status" value="1"/>
</dbReference>
<evidence type="ECO:0000256" key="1">
    <source>
        <dbReference type="ARBA" id="ARBA00023002"/>
    </source>
</evidence>
<organism evidence="4 5">
    <name type="scientific">Actinoallomurus spadix</name>
    <dbReference type="NCBI Taxonomy" id="79912"/>
    <lineage>
        <taxon>Bacteria</taxon>
        <taxon>Bacillati</taxon>
        <taxon>Actinomycetota</taxon>
        <taxon>Actinomycetes</taxon>
        <taxon>Streptosporangiales</taxon>
        <taxon>Thermomonosporaceae</taxon>
        <taxon>Actinoallomurus</taxon>
    </lineage>
</organism>
<name>A0ABN0XJH2_9ACTN</name>
<dbReference type="CDD" id="cd07129">
    <property type="entry name" value="ALDH_KGSADH"/>
    <property type="match status" value="1"/>
</dbReference>
<dbReference type="InterPro" id="IPR016162">
    <property type="entry name" value="Ald_DH_N"/>
</dbReference>
<dbReference type="Proteomes" id="UP001501822">
    <property type="component" value="Unassembled WGS sequence"/>
</dbReference>
<dbReference type="InterPro" id="IPR050740">
    <property type="entry name" value="Aldehyde_DH_Superfamily"/>
</dbReference>
<evidence type="ECO:0000313" key="4">
    <source>
        <dbReference type="EMBL" id="GAA0365446.1"/>
    </source>
</evidence>
<feature type="region of interest" description="Disordered" evidence="2">
    <location>
        <begin position="1"/>
        <end position="21"/>
    </location>
</feature>
<dbReference type="SUPFAM" id="SSF53720">
    <property type="entry name" value="ALDH-like"/>
    <property type="match status" value="1"/>
</dbReference>
<protein>
    <submittedName>
        <fullName evidence="4">Aldehyde dehydrogenase (NADP(+))</fullName>
    </submittedName>
</protein>
<evidence type="ECO:0000256" key="2">
    <source>
        <dbReference type="SAM" id="MobiDB-lite"/>
    </source>
</evidence>